<dbReference type="eggNOG" id="COG1959">
    <property type="taxonomic scope" value="Bacteria"/>
</dbReference>
<reference evidence="2 3" key="6">
    <citation type="journal article" date="2011" name="Appl. Environ. Microbiol.">
        <title>Involvement of the azorhizobial chromosome partition gene (parA) in the onset of bacteroid differentiation during Sesbania rostrata stem nodule development.</title>
        <authorList>
            <person name="Liu CT."/>
            <person name="Lee KB."/>
            <person name="Wang YS."/>
            <person name="Peng MH."/>
            <person name="Lee KT."/>
            <person name="Suzuki S."/>
            <person name="Suzuki T."/>
            <person name="Oyaizu H."/>
        </authorList>
    </citation>
    <scope>NUCLEOTIDE SEQUENCE [LARGE SCALE GENOMIC DNA]</scope>
    <source>
        <strain evidence="3">ATCC 43989 / DSM 5975 / JCM 20966 / LMG 6465 / NBRC 14845 / NCIMB 13405 / ORS 571</strain>
    </source>
</reference>
<keyword evidence="3" id="KW-1185">Reference proteome</keyword>
<feature type="region of interest" description="Disordered" evidence="1">
    <location>
        <begin position="1"/>
        <end position="20"/>
    </location>
</feature>
<evidence type="ECO:0000256" key="1">
    <source>
        <dbReference type="SAM" id="MobiDB-lite"/>
    </source>
</evidence>
<dbReference type="RefSeq" id="WP_012170087.1">
    <property type="nucleotide sequence ID" value="NC_009937.1"/>
</dbReference>
<proteinExistence type="predicted"/>
<name>A8HXZ9_AZOC5</name>
<evidence type="ECO:0000313" key="2">
    <source>
        <dbReference type="EMBL" id="BAF87557.1"/>
    </source>
</evidence>
<sequence>MSTVHRHKNAASVTSLRSDDPERDVVRKRIAALRLHPEIGQVSRQMASSLVRRYEGNRIANRVLNDRARAIFAIMVLYLHTNPDASGTRLTAGRIIGLCQETGMCSRGRAKAMLLLMRWAGYIEPTPDLPSDADRRQRPLSPTQALLDDYTARWSDVFGSIALVDEIGVQALARIEEPEFRAGLSEALMRRFRAGWRVLDFTPPLELFAARDCGFVMLLALTLSAPEGSPFPPSGPLKIPVAALGRRFHVSRAHVLKMLRDAEAEGLLRRVSDGDGATVELQAPVRSALTDFFCAIFLLFGDAGREALARMTPKS</sequence>
<dbReference type="EMBL" id="AP009384">
    <property type="protein sequence ID" value="BAF87557.1"/>
    <property type="molecule type" value="Genomic_DNA"/>
</dbReference>
<reference evidence="3" key="2">
    <citation type="submission" date="2007-04" db="EMBL/GenBank/DDBJ databases">
        <title>Complete genome sequence of the nitrogen-fixing bacterium Azorhizobium caulinodans ORS571.</title>
        <authorList>
            <person name="Lee K.B."/>
            <person name="Backer P.D."/>
            <person name="Aono T."/>
            <person name="Liu C.T."/>
            <person name="Suzuki S."/>
            <person name="Suzuki T."/>
            <person name="Kaneko T."/>
            <person name="Yamada M."/>
            <person name="Tabata S."/>
            <person name="Kupfer D.M."/>
            <person name="Najar F.Z."/>
            <person name="Wiley G.B."/>
            <person name="Roe B."/>
            <person name="Binnewies T."/>
            <person name="Ussery D."/>
            <person name="Vereecke D."/>
            <person name="Gevers D."/>
            <person name="Holsters M."/>
            <person name="Oyaizu H."/>
        </authorList>
    </citation>
    <scope>NUCLEOTIDE SEQUENCE [LARGE SCALE GENOMIC DNA]</scope>
    <source>
        <strain evidence="3">ATCC 43989 / DSM 5975 / JCM 20966 / LMG 6465 / NBRC 14845 / NCIMB 13405 / ORS 571</strain>
    </source>
</reference>
<reference evidence="2 3" key="4">
    <citation type="journal article" date="2009" name="Appl. Environ. Microbiol.">
        <title>Comparative genome-wide transcriptional profiling of Azorhizobium caulinodans ORS571 grown under free-living and symbiotic conditions.</title>
        <authorList>
            <person name="Tsukada S."/>
            <person name="Aono T."/>
            <person name="Akiba N."/>
            <person name="Lee KB."/>
            <person name="Liu CT."/>
            <person name="Toyazaki H."/>
            <person name="Oyaizu H."/>
        </authorList>
    </citation>
    <scope>NUCLEOTIDE SEQUENCE [LARGE SCALE GENOMIC DNA]</scope>
    <source>
        <strain evidence="3">ATCC 43989 / DSM 5975 / JCM 20966 / LMG 6465 / NBRC 14845 / NCIMB 13405 / ORS 571</strain>
    </source>
</reference>
<protein>
    <submittedName>
        <fullName evidence="2">Uncharacterized protein</fullName>
    </submittedName>
</protein>
<dbReference type="STRING" id="438753.AZC_1559"/>
<reference evidence="2 3" key="5">
    <citation type="journal article" date="2010" name="Appl. Environ. Microbiol.">
        <title>phrR-like gene praR of Azorhizobium caulinodans ORS571 is essential for symbiosis with Sesbania rostrata and is involved in expression of reb genes.</title>
        <authorList>
            <person name="Akiba N."/>
            <person name="Aono T."/>
            <person name="Toyazaki H."/>
            <person name="Sato S."/>
            <person name="Oyaizu H."/>
        </authorList>
    </citation>
    <scope>NUCLEOTIDE SEQUENCE [LARGE SCALE GENOMIC DNA]</scope>
    <source>
        <strain evidence="3">ATCC 43989 / DSM 5975 / JCM 20966 / LMG 6465 / NBRC 14845 / NCIMB 13405 / ORS 571</strain>
    </source>
</reference>
<organism evidence="2 3">
    <name type="scientific">Azorhizobium caulinodans (strain ATCC 43989 / DSM 5975 / JCM 20966 / LMG 6465 / NBRC 14845 / NCIMB 13405 / ORS 571)</name>
    <dbReference type="NCBI Taxonomy" id="438753"/>
    <lineage>
        <taxon>Bacteria</taxon>
        <taxon>Pseudomonadati</taxon>
        <taxon>Pseudomonadota</taxon>
        <taxon>Alphaproteobacteria</taxon>
        <taxon>Hyphomicrobiales</taxon>
        <taxon>Xanthobacteraceae</taxon>
        <taxon>Azorhizobium</taxon>
    </lineage>
</organism>
<reference evidence="2 3" key="1">
    <citation type="journal article" date="2007" name="Appl. Environ. Microbiol.">
        <title>Rhizobial factors required for stem nodule maturation and maintenance in Sesbania rostrata-Azorhizobium caulinodans ORS571 symbiosis.</title>
        <authorList>
            <person name="Suzuki S."/>
            <person name="Aono T."/>
            <person name="Lee KB."/>
            <person name="Suzuki T."/>
            <person name="Liu CT."/>
            <person name="Miwa H."/>
            <person name="Wakao S."/>
            <person name="Iki T."/>
            <person name="Oyaizu H."/>
        </authorList>
    </citation>
    <scope>NUCLEOTIDE SEQUENCE [LARGE SCALE GENOMIC DNA]</scope>
    <source>
        <strain evidence="3">ATCC 43989 / DSM 5975 / JCM 20966 / LMG 6465 / NBRC 14845 / NCIMB 13405 / ORS 571</strain>
    </source>
</reference>
<dbReference type="KEGG" id="azc:AZC_1559"/>
<evidence type="ECO:0000313" key="3">
    <source>
        <dbReference type="Proteomes" id="UP000000270"/>
    </source>
</evidence>
<dbReference type="AlphaFoldDB" id="A8HXZ9"/>
<accession>A8HXZ9</accession>
<dbReference type="Proteomes" id="UP000000270">
    <property type="component" value="Chromosome"/>
</dbReference>
<gene>
    <name evidence="2" type="ordered locus">AZC_1559</name>
</gene>
<dbReference type="HOGENOM" id="CLU_076525_0_0_5"/>
<reference evidence="2 3" key="3">
    <citation type="journal article" date="2008" name="BMC Genomics">
        <title>The genome of the versatile nitrogen fixer Azorhizobium caulinodans ORS571.</title>
        <authorList>
            <person name="Lee KB."/>
            <person name="Backer P.D."/>
            <person name="Aono T."/>
            <person name="Liu CT."/>
            <person name="Suzuki S."/>
            <person name="Suzuki T."/>
            <person name="Kaneko T."/>
            <person name="Yamada M."/>
            <person name="Tabata S."/>
            <person name="Kupfer D.M."/>
            <person name="Najar F.Z."/>
            <person name="Wiley G.B."/>
            <person name="Roe B."/>
            <person name="Binnewies T.T."/>
            <person name="Ussery D.W."/>
            <person name="D'Haeze W."/>
            <person name="Herder J.D."/>
            <person name="Gevers D."/>
            <person name="Vereecke D."/>
            <person name="Holsters M."/>
            <person name="Oyaizu H."/>
        </authorList>
    </citation>
    <scope>NUCLEOTIDE SEQUENCE [LARGE SCALE GENOMIC DNA]</scope>
    <source>
        <strain evidence="3">ATCC 43989 / DSM 5975 / JCM 20966 / LMG 6465 / NBRC 14845 / NCIMB 13405 / ORS 571</strain>
    </source>
</reference>